<dbReference type="Proteomes" id="UP000438429">
    <property type="component" value="Unassembled WGS sequence"/>
</dbReference>
<dbReference type="AlphaFoldDB" id="A0A6A4T1X9"/>
<dbReference type="EMBL" id="VEVO01000009">
    <property type="protein sequence ID" value="KAF0038040.1"/>
    <property type="molecule type" value="Genomic_DNA"/>
</dbReference>
<name>A0A6A4T1X9_SCOMX</name>
<feature type="region of interest" description="Disordered" evidence="1">
    <location>
        <begin position="1"/>
        <end position="40"/>
    </location>
</feature>
<feature type="non-terminal residue" evidence="2">
    <location>
        <position position="1"/>
    </location>
</feature>
<proteinExistence type="predicted"/>
<feature type="compositionally biased region" description="Polar residues" evidence="1">
    <location>
        <begin position="1"/>
        <end position="21"/>
    </location>
</feature>
<sequence length="58" mass="6553">TAEQHSPSLISSDNNKTNTASHKPVYANRHFQRRQTLTPPLLYEAKASTKQVDKTCQN</sequence>
<evidence type="ECO:0000256" key="1">
    <source>
        <dbReference type="SAM" id="MobiDB-lite"/>
    </source>
</evidence>
<comment type="caution">
    <text evidence="2">The sequence shown here is derived from an EMBL/GenBank/DDBJ whole genome shotgun (WGS) entry which is preliminary data.</text>
</comment>
<reference evidence="2 3" key="1">
    <citation type="submission" date="2019-06" db="EMBL/GenBank/DDBJ databases">
        <title>Draft genomes of female and male turbot (Scophthalmus maximus).</title>
        <authorList>
            <person name="Xu H."/>
            <person name="Xu X.-W."/>
            <person name="Shao C."/>
            <person name="Chen S."/>
        </authorList>
    </citation>
    <scope>NUCLEOTIDE SEQUENCE [LARGE SCALE GENOMIC DNA]</scope>
    <source>
        <strain evidence="2">Ysfricsl-2016a</strain>
        <tissue evidence="2">Blood</tissue>
    </source>
</reference>
<gene>
    <name evidence="2" type="ORF">F2P81_010914</name>
</gene>
<accession>A0A6A4T1X9</accession>
<protein>
    <submittedName>
        <fullName evidence="2">Uncharacterized protein</fullName>
    </submittedName>
</protein>
<organism evidence="2 3">
    <name type="scientific">Scophthalmus maximus</name>
    <name type="common">Turbot</name>
    <name type="synonym">Psetta maxima</name>
    <dbReference type="NCBI Taxonomy" id="52904"/>
    <lineage>
        <taxon>Eukaryota</taxon>
        <taxon>Metazoa</taxon>
        <taxon>Chordata</taxon>
        <taxon>Craniata</taxon>
        <taxon>Vertebrata</taxon>
        <taxon>Euteleostomi</taxon>
        <taxon>Actinopterygii</taxon>
        <taxon>Neopterygii</taxon>
        <taxon>Teleostei</taxon>
        <taxon>Neoteleostei</taxon>
        <taxon>Acanthomorphata</taxon>
        <taxon>Carangaria</taxon>
        <taxon>Pleuronectiformes</taxon>
        <taxon>Pleuronectoidei</taxon>
        <taxon>Scophthalmidae</taxon>
        <taxon>Scophthalmus</taxon>
    </lineage>
</organism>
<evidence type="ECO:0000313" key="3">
    <source>
        <dbReference type="Proteomes" id="UP000438429"/>
    </source>
</evidence>
<evidence type="ECO:0000313" key="2">
    <source>
        <dbReference type="EMBL" id="KAF0038040.1"/>
    </source>
</evidence>